<evidence type="ECO:0000313" key="2">
    <source>
        <dbReference type="EMBL" id="JAE24700.1"/>
    </source>
</evidence>
<sequence>MGKRTGKSYSDALASSYCPLGPYHRTLYSTGTCIIGFDLAVLLSLLQYIKTLNARQYNNP</sequence>
<reference evidence="2" key="1">
    <citation type="submission" date="2014-09" db="EMBL/GenBank/DDBJ databases">
        <authorList>
            <person name="Magalhaes I.L.F."/>
            <person name="Oliveira U."/>
            <person name="Santos F.R."/>
            <person name="Vidigal T.H.D.A."/>
            <person name="Brescovit A.D."/>
            <person name="Santos A.J."/>
        </authorList>
    </citation>
    <scope>NUCLEOTIDE SEQUENCE</scope>
    <source>
        <tissue evidence="2">Shoot tissue taken approximately 20 cm above the soil surface</tissue>
    </source>
</reference>
<organism evidence="2">
    <name type="scientific">Arundo donax</name>
    <name type="common">Giant reed</name>
    <name type="synonym">Donax arundinaceus</name>
    <dbReference type="NCBI Taxonomy" id="35708"/>
    <lineage>
        <taxon>Eukaryota</taxon>
        <taxon>Viridiplantae</taxon>
        <taxon>Streptophyta</taxon>
        <taxon>Embryophyta</taxon>
        <taxon>Tracheophyta</taxon>
        <taxon>Spermatophyta</taxon>
        <taxon>Magnoliopsida</taxon>
        <taxon>Liliopsida</taxon>
        <taxon>Poales</taxon>
        <taxon>Poaceae</taxon>
        <taxon>PACMAD clade</taxon>
        <taxon>Arundinoideae</taxon>
        <taxon>Arundineae</taxon>
        <taxon>Arundo</taxon>
    </lineage>
</organism>
<keyword evidence="1" id="KW-0472">Membrane</keyword>
<dbReference type="AlphaFoldDB" id="A0A0A9GHX2"/>
<accession>A0A0A9GHX2</accession>
<protein>
    <submittedName>
        <fullName evidence="2">Uncharacterized protein</fullName>
    </submittedName>
</protein>
<name>A0A0A9GHX2_ARUDO</name>
<keyword evidence="1" id="KW-1133">Transmembrane helix</keyword>
<dbReference type="EMBL" id="GBRH01173196">
    <property type="protein sequence ID" value="JAE24700.1"/>
    <property type="molecule type" value="Transcribed_RNA"/>
</dbReference>
<evidence type="ECO:0000256" key="1">
    <source>
        <dbReference type="SAM" id="Phobius"/>
    </source>
</evidence>
<reference evidence="2" key="2">
    <citation type="journal article" date="2015" name="Data Brief">
        <title>Shoot transcriptome of the giant reed, Arundo donax.</title>
        <authorList>
            <person name="Barrero R.A."/>
            <person name="Guerrero F.D."/>
            <person name="Moolhuijzen P."/>
            <person name="Goolsby J.A."/>
            <person name="Tidwell J."/>
            <person name="Bellgard S.E."/>
            <person name="Bellgard M.I."/>
        </authorList>
    </citation>
    <scope>NUCLEOTIDE SEQUENCE</scope>
    <source>
        <tissue evidence="2">Shoot tissue taken approximately 20 cm above the soil surface</tissue>
    </source>
</reference>
<keyword evidence="1" id="KW-0812">Transmembrane</keyword>
<proteinExistence type="predicted"/>
<feature type="transmembrane region" description="Helical" evidence="1">
    <location>
        <begin position="27"/>
        <end position="49"/>
    </location>
</feature>